<dbReference type="Pfam" id="PF00490">
    <property type="entry name" value="ALAD"/>
    <property type="match status" value="1"/>
</dbReference>
<dbReference type="GO" id="GO:0008270">
    <property type="term" value="F:zinc ion binding"/>
    <property type="evidence" value="ECO:0007669"/>
    <property type="project" value="TreeGrafter"/>
</dbReference>
<evidence type="ECO:0000256" key="1">
    <source>
        <dbReference type="ARBA" id="ARBA00004694"/>
    </source>
</evidence>
<dbReference type="InterPro" id="IPR001731">
    <property type="entry name" value="ALAD"/>
</dbReference>
<feature type="active site" description="Schiff-base intermediate with substrate" evidence="9">
    <location>
        <position position="257"/>
    </location>
</feature>
<keyword evidence="14" id="KW-1185">Reference proteome</keyword>
<dbReference type="AlphaFoldDB" id="A0A6L6Q312"/>
<sequence>MPTNSNFPLIRMRRMRRDPFSRAMMRENVITAGDLIYPVFILDGANRREPVLTMPGVERVSVDLLMKVAEECVNLGIPVLSLFPNIDPSLKTNDGVEATNPEGLIPRAVRELKKHFPELGIMTDVALDPYTSHGQDGTVDDKGSILNDETTEMLVRQALTQAECGVDIVGPSDMMDGRIGAIREALENKGLIHTRIMAYSAKYASAFYGPFRDAVGSAAALGKADKNTYQMDPANTDEALREVALDIAEGADMVMVKPGMPYLDIVRRVKDEFKVPTFAYQVSGEYAMLKAAAQNGWLDHDKVMMESMMAFKRAGADGVLTYFALDIARKLKTQ</sequence>
<keyword evidence="10" id="KW-0479">Metal-binding</keyword>
<protein>
    <recommendedName>
        <fullName evidence="4 11">Delta-aminolevulinic acid dehydratase</fullName>
        <ecNumber evidence="3 11">4.2.1.24</ecNumber>
    </recommendedName>
</protein>
<dbReference type="PIRSF" id="PIRSF001415">
    <property type="entry name" value="Porphbilin_synth"/>
    <property type="match status" value="1"/>
</dbReference>
<dbReference type="EC" id="4.2.1.24" evidence="3 11"/>
<dbReference type="InterPro" id="IPR013785">
    <property type="entry name" value="Aldolase_TIM"/>
</dbReference>
<dbReference type="GO" id="GO:0006782">
    <property type="term" value="P:protoporphyrinogen IX biosynthetic process"/>
    <property type="evidence" value="ECO:0007669"/>
    <property type="project" value="UniProtKB-UniPathway"/>
</dbReference>
<evidence type="ECO:0000256" key="9">
    <source>
        <dbReference type="PIRSR" id="PIRSR001415-1"/>
    </source>
</evidence>
<keyword evidence="6 11" id="KW-0456">Lyase</keyword>
<comment type="caution">
    <text evidence="13">The sequence shown here is derived from an EMBL/GenBank/DDBJ whole genome shotgun (WGS) entry which is preliminary data.</text>
</comment>
<evidence type="ECO:0000256" key="8">
    <source>
        <dbReference type="ARBA" id="ARBA00047651"/>
    </source>
</evidence>
<dbReference type="OrthoDB" id="9805001at2"/>
<accession>A0A6L6Q312</accession>
<dbReference type="InterPro" id="IPR030656">
    <property type="entry name" value="ALAD_AS"/>
</dbReference>
<keyword evidence="5" id="KW-0350">Heme biosynthesis</keyword>
<evidence type="ECO:0000256" key="3">
    <source>
        <dbReference type="ARBA" id="ARBA00012053"/>
    </source>
</evidence>
<dbReference type="Proteomes" id="UP000484015">
    <property type="component" value="Unassembled WGS sequence"/>
</dbReference>
<comment type="similarity">
    <text evidence="2 12">Belongs to the ALAD family.</text>
</comment>
<evidence type="ECO:0000256" key="11">
    <source>
        <dbReference type="RuleBase" id="RU000515"/>
    </source>
</evidence>
<dbReference type="Gene3D" id="3.20.20.70">
    <property type="entry name" value="Aldolase class I"/>
    <property type="match status" value="1"/>
</dbReference>
<keyword evidence="10" id="KW-0460">Magnesium</keyword>
<dbReference type="RefSeq" id="WP_155440056.1">
    <property type="nucleotide sequence ID" value="NZ_WNLA01000011.1"/>
</dbReference>
<dbReference type="SMART" id="SM01004">
    <property type="entry name" value="ALAD"/>
    <property type="match status" value="1"/>
</dbReference>
<dbReference type="FunFam" id="3.20.20.70:FF:000019">
    <property type="entry name" value="Delta-aminolevulinic acid dehydratase"/>
    <property type="match status" value="1"/>
</dbReference>
<dbReference type="NCBIfam" id="NF006762">
    <property type="entry name" value="PRK09283.1"/>
    <property type="match status" value="1"/>
</dbReference>
<reference evidence="13 14" key="1">
    <citation type="submission" date="2019-11" db="EMBL/GenBank/DDBJ databases">
        <title>Type strains purchased from KCTC, JCM and DSMZ.</title>
        <authorList>
            <person name="Lu H."/>
        </authorList>
    </citation>
    <scope>NUCLEOTIDE SEQUENCE [LARGE SCALE GENOMIC DNA]</scope>
    <source>
        <strain evidence="13 14">KCTC 42409</strain>
    </source>
</reference>
<dbReference type="PROSITE" id="PS00169">
    <property type="entry name" value="D_ALA_DEHYDRATASE"/>
    <property type="match status" value="1"/>
</dbReference>
<dbReference type="GO" id="GO:0005829">
    <property type="term" value="C:cytosol"/>
    <property type="evidence" value="ECO:0007669"/>
    <property type="project" value="TreeGrafter"/>
</dbReference>
<dbReference type="PANTHER" id="PTHR11458:SF0">
    <property type="entry name" value="DELTA-AMINOLEVULINIC ACID DEHYDRATASE"/>
    <property type="match status" value="1"/>
</dbReference>
<dbReference type="UniPathway" id="UPA00251">
    <property type="reaction ID" value="UER00318"/>
</dbReference>
<evidence type="ECO:0000256" key="12">
    <source>
        <dbReference type="RuleBase" id="RU004161"/>
    </source>
</evidence>
<name>A0A6L6Q312_9BURK</name>
<dbReference type="PRINTS" id="PR00144">
    <property type="entry name" value="DALDHYDRTASE"/>
</dbReference>
<evidence type="ECO:0000313" key="13">
    <source>
        <dbReference type="EMBL" id="MTW03691.1"/>
    </source>
</evidence>
<dbReference type="PANTHER" id="PTHR11458">
    <property type="entry name" value="DELTA-AMINOLEVULINIC ACID DEHYDRATASE"/>
    <property type="match status" value="1"/>
</dbReference>
<evidence type="ECO:0000256" key="5">
    <source>
        <dbReference type="ARBA" id="ARBA00023133"/>
    </source>
</evidence>
<dbReference type="GO" id="GO:0004655">
    <property type="term" value="F:porphobilinogen synthase activity"/>
    <property type="evidence" value="ECO:0007669"/>
    <property type="project" value="UniProtKB-EC"/>
</dbReference>
<proteinExistence type="inferred from homology"/>
<feature type="binding site" evidence="10">
    <location>
        <position position="242"/>
    </location>
    <ligand>
        <name>Mg(2+)</name>
        <dbReference type="ChEBI" id="CHEBI:18420"/>
    </ligand>
</feature>
<gene>
    <name evidence="13" type="primary">hemB</name>
    <name evidence="13" type="ORF">GM668_16535</name>
</gene>
<evidence type="ECO:0000313" key="14">
    <source>
        <dbReference type="Proteomes" id="UP000484015"/>
    </source>
</evidence>
<evidence type="ECO:0000256" key="4">
    <source>
        <dbReference type="ARBA" id="ARBA00020771"/>
    </source>
</evidence>
<comment type="subunit">
    <text evidence="11">Homooctamer.</text>
</comment>
<dbReference type="SUPFAM" id="SSF51569">
    <property type="entry name" value="Aldolase"/>
    <property type="match status" value="1"/>
</dbReference>
<organism evidence="13 14">
    <name type="scientific">Pseudoduganella ginsengisoli</name>
    <dbReference type="NCBI Taxonomy" id="1462440"/>
    <lineage>
        <taxon>Bacteria</taxon>
        <taxon>Pseudomonadati</taxon>
        <taxon>Pseudomonadota</taxon>
        <taxon>Betaproteobacteria</taxon>
        <taxon>Burkholderiales</taxon>
        <taxon>Oxalobacteraceae</taxon>
        <taxon>Telluria group</taxon>
        <taxon>Pseudoduganella</taxon>
    </lineage>
</organism>
<comment type="catalytic activity">
    <reaction evidence="8 11">
        <text>2 5-aminolevulinate = porphobilinogen + 2 H2O + H(+)</text>
        <dbReference type="Rhea" id="RHEA:24064"/>
        <dbReference type="ChEBI" id="CHEBI:15377"/>
        <dbReference type="ChEBI" id="CHEBI:15378"/>
        <dbReference type="ChEBI" id="CHEBI:58126"/>
        <dbReference type="ChEBI" id="CHEBI:356416"/>
        <dbReference type="EC" id="4.2.1.24"/>
    </reaction>
</comment>
<evidence type="ECO:0000256" key="7">
    <source>
        <dbReference type="ARBA" id="ARBA00023244"/>
    </source>
</evidence>
<feature type="active site" description="Schiff-base intermediate with substrate" evidence="9">
    <location>
        <position position="202"/>
    </location>
</feature>
<dbReference type="CDD" id="cd04823">
    <property type="entry name" value="ALAD_PBGS_aspartate_rich"/>
    <property type="match status" value="1"/>
</dbReference>
<evidence type="ECO:0000256" key="2">
    <source>
        <dbReference type="ARBA" id="ARBA00008055"/>
    </source>
</evidence>
<dbReference type="EMBL" id="WNLA01000011">
    <property type="protein sequence ID" value="MTW03691.1"/>
    <property type="molecule type" value="Genomic_DNA"/>
</dbReference>
<keyword evidence="7 11" id="KW-0627">Porphyrin biosynthesis</keyword>
<evidence type="ECO:0000256" key="10">
    <source>
        <dbReference type="PIRSR" id="PIRSR001415-5"/>
    </source>
</evidence>
<comment type="pathway">
    <text evidence="1">Porphyrin-containing compound metabolism; protoporphyrin-IX biosynthesis; coproporphyrinogen-III from 5-aminolevulinate: step 1/4.</text>
</comment>
<evidence type="ECO:0000256" key="6">
    <source>
        <dbReference type="ARBA" id="ARBA00023239"/>
    </source>
</evidence>